<dbReference type="EMBL" id="CP014672">
    <property type="protein sequence ID" value="ANW98778.1"/>
    <property type="molecule type" value="Genomic_DNA"/>
</dbReference>
<organism evidence="2 3">
    <name type="scientific">Thermoclostridium stercorarium subsp. thermolacticum DSM 2910</name>
    <dbReference type="NCBI Taxonomy" id="1121336"/>
    <lineage>
        <taxon>Bacteria</taxon>
        <taxon>Bacillati</taxon>
        <taxon>Bacillota</taxon>
        <taxon>Clostridia</taxon>
        <taxon>Eubacteriales</taxon>
        <taxon>Oscillospiraceae</taxon>
        <taxon>Thermoclostridium</taxon>
    </lineage>
</organism>
<evidence type="ECO:0000313" key="3">
    <source>
        <dbReference type="Proteomes" id="UP000092971"/>
    </source>
</evidence>
<dbReference type="SMART" id="SM00490">
    <property type="entry name" value="HELICc"/>
    <property type="match status" value="1"/>
</dbReference>
<evidence type="ECO:0000313" key="2">
    <source>
        <dbReference type="EMBL" id="ANW98778.1"/>
    </source>
</evidence>
<dbReference type="InterPro" id="IPR027417">
    <property type="entry name" value="P-loop_NTPase"/>
</dbReference>
<dbReference type="RefSeq" id="WP_065821345.1">
    <property type="nucleotide sequence ID" value="NZ_CP014672.1"/>
</dbReference>
<dbReference type="Gene3D" id="3.40.50.300">
    <property type="entry name" value="P-loop containing nucleotide triphosphate hydrolases"/>
    <property type="match status" value="1"/>
</dbReference>
<sequence length="1309" mass="148423">MRELVLTDLVKDVLGPRNGIYEIMNVSPRSEYITGILAPKSTFSERDPESENAFFIEVGAEEVEEGELDENIEVFSPELNPQEIPHSMGLSFCVSSVDGIPEIEVCATWARYFQNGKSRWKRDPRAFVCRIAVDGIETLLVDGKGNIAKNSGDAEIMIRLESKKLNCNVFHTSLYMVNTISPEGNKNTEEDCIFQPQLRVVCAGNTSVQSMFPQFRSTVMEDEEMDFLYRNKPVLARGHLCSAIWKEIDPVAFLDEENAEELPFGWPDGEIVRKRYGENTYIKFRRPDVRTEFVPLYSIQNPDFSWHGNDKIPEFDPKILSELWDAQEIREKLIPLCEEYGKWIEEQEKQIISMKDKDREIARRLLDRCRTVMTRIKKGIELLEKDREIRLCFCFANRAIYLQSEWAGSRIKWRPFQLAFILMVLESIVNPDSTDREVCDLLWIPTGGGKTETYLAIIAFTLALRRRRAMHRKEEGDRTGGGVAVITRYTLRLLTIQQFRRALRLITACEYLRVDGMNGSKEIGWRPEKCDIRGHFIWGTARFSAGLWVGGNVTPNRLTPTWNSERQENIPGALGILRGEKGEGEPAQVLECPACGSFLALPDEKGINRPFTLHLVVSSDTGVISIPSSGLSNKDLTVRFKNIFPLHGIDNRYYLLSFEIQPKTPVTSTIIDKWWDNISPPSVELISARASRPGYFIRKYRTNRGRRGVNEYDFDIFCTNPECPLHVPWTEAQPAGCICDSSPHPYSPTVIRVGKQEIDSPDGNKFVYVPEVFRHISPYISDRIPIPAMVTDSQIYARCPSLVVATVDKFARLPFEPRAASIFGNVEYHHCIYGFYRGSLLPLDALQSSDGHPSPAGQQREKYYREIRRFDPPELIIQDELHLIEGPLGSLAGLYETAVEHLCGFEERKPKYIASTATVTRAAEQIQSIFTRKLIQFPPPGINISDRFFMKELPANPLDDGKPGRLYAGICAPGRGPLTPIIRIWARLLQTVYELVDKKGKNVDPYWTVTGYFNAIKELAGARATYWQDIPERLRQIADNNNLREIMDTSEHVVELSGRTASTELPAILDLINSEFSGDPRNPGSPDALFTTSMFGTGIDIKRLGLMVVHGQPKTTSAYIQSTGRVGRGSGALVVVFYRATRPRDMSHYEMFCGYHQSLDRFVEPVTVSPFSPGALNRAGGAVATAVLRNIYFPGGIWHREDSAKEMASRRNEPEVTGLPEIMEKRAQNQPQDRRPHPGYCEVFIASELDRWENIARSKGEALEYVEYFKANKPVVLGDPAHEHAGLKVVFRDVPQSMRDIEETITFRI</sequence>
<protein>
    <recommendedName>
        <fullName evidence="1">Helicase C-terminal domain-containing protein</fullName>
    </recommendedName>
</protein>
<gene>
    <name evidence="2" type="ORF">CSTERTH_06930</name>
</gene>
<evidence type="ECO:0000259" key="1">
    <source>
        <dbReference type="PROSITE" id="PS51194"/>
    </source>
</evidence>
<name>A0A1B1YDF1_THEST</name>
<dbReference type="Pfam" id="PF00271">
    <property type="entry name" value="Helicase_C"/>
    <property type="match status" value="1"/>
</dbReference>
<dbReference type="NCBIfam" id="NF038326">
    <property type="entry name" value="DISARM_DrmAL"/>
    <property type="match status" value="1"/>
</dbReference>
<dbReference type="Proteomes" id="UP000092971">
    <property type="component" value="Chromosome"/>
</dbReference>
<dbReference type="InterPro" id="IPR001650">
    <property type="entry name" value="Helicase_C-like"/>
</dbReference>
<dbReference type="OrthoDB" id="713315at2"/>
<dbReference type="PROSITE" id="PS51194">
    <property type="entry name" value="HELICASE_CTER"/>
    <property type="match status" value="1"/>
</dbReference>
<feature type="domain" description="Helicase C-terminal" evidence="1">
    <location>
        <begin position="987"/>
        <end position="1167"/>
    </location>
</feature>
<dbReference type="CDD" id="cd18785">
    <property type="entry name" value="SF2_C"/>
    <property type="match status" value="1"/>
</dbReference>
<accession>A0A1B1YDF1</accession>
<dbReference type="SUPFAM" id="SSF52540">
    <property type="entry name" value="P-loop containing nucleoside triphosphate hydrolases"/>
    <property type="match status" value="2"/>
</dbReference>
<proteinExistence type="predicted"/>
<reference evidence="2 3" key="1">
    <citation type="submission" date="2016-02" db="EMBL/GenBank/DDBJ databases">
        <title>Comparison of Clostridium stercorarium subspecies using comparative genomics and transcriptomics.</title>
        <authorList>
            <person name="Schellenberg J."/>
            <person name="Thallinger G."/>
            <person name="Levin D.B."/>
            <person name="Zhang X."/>
            <person name="Alvare G."/>
            <person name="Fristensky B."/>
            <person name="Sparling R."/>
        </authorList>
    </citation>
    <scope>NUCLEOTIDE SEQUENCE [LARGE SCALE GENOMIC DNA]</scope>
    <source>
        <strain evidence="2 3">DSM 2910</strain>
    </source>
</reference>